<dbReference type="PANTHER" id="PTHR30399:SF1">
    <property type="entry name" value="UTP PYROPHOSPHATASE"/>
    <property type="match status" value="1"/>
</dbReference>
<proteinExistence type="predicted"/>
<dbReference type="InterPro" id="IPR053136">
    <property type="entry name" value="UTP_pyrophosphatase-like"/>
</dbReference>
<gene>
    <name evidence="3" type="ORF">DO021_13735</name>
    <name evidence="2" type="ORF">EYB58_17295</name>
</gene>
<dbReference type="EMBL" id="CP036313">
    <property type="protein sequence ID" value="QBH14526.1"/>
    <property type="molecule type" value="Genomic_DNA"/>
</dbReference>
<evidence type="ECO:0000313" key="4">
    <source>
        <dbReference type="Proteomes" id="UP000248798"/>
    </source>
</evidence>
<dbReference type="RefSeq" id="WP_111957622.1">
    <property type="nucleotide sequence ID" value="NZ_CP036313.1"/>
</dbReference>
<dbReference type="Pfam" id="PF01863">
    <property type="entry name" value="YgjP-like"/>
    <property type="match status" value="1"/>
</dbReference>
<dbReference type="OrthoDB" id="5321643at2"/>
<reference evidence="2 5" key="2">
    <citation type="submission" date="2019-02" db="EMBL/GenBank/DDBJ databases">
        <title>Complete genome sequence of Desulfobacter hydrogenophilus AcRS1.</title>
        <authorList>
            <person name="Marietou A."/>
            <person name="Lund M.B."/>
            <person name="Marshall I.P.G."/>
            <person name="Schreiber L."/>
            <person name="Jorgensen B."/>
        </authorList>
    </citation>
    <scope>NUCLEOTIDE SEQUENCE [LARGE SCALE GENOMIC DNA]</scope>
    <source>
        <strain evidence="2 5">AcRS1</strain>
    </source>
</reference>
<feature type="domain" description="YgjP-like metallopeptidase" evidence="1">
    <location>
        <begin position="25"/>
        <end position="236"/>
    </location>
</feature>
<evidence type="ECO:0000313" key="2">
    <source>
        <dbReference type="EMBL" id="QBH14526.1"/>
    </source>
</evidence>
<name>A0A328FEG5_9BACT</name>
<dbReference type="PANTHER" id="PTHR30399">
    <property type="entry name" value="UNCHARACTERIZED PROTEIN YGJP"/>
    <property type="match status" value="1"/>
</dbReference>
<organism evidence="3 4">
    <name type="scientific">Desulfobacter hydrogenophilus</name>
    <dbReference type="NCBI Taxonomy" id="2291"/>
    <lineage>
        <taxon>Bacteria</taxon>
        <taxon>Pseudomonadati</taxon>
        <taxon>Thermodesulfobacteriota</taxon>
        <taxon>Desulfobacteria</taxon>
        <taxon>Desulfobacterales</taxon>
        <taxon>Desulfobacteraceae</taxon>
        <taxon>Desulfobacter</taxon>
    </lineage>
</organism>
<reference evidence="3 4" key="1">
    <citation type="submission" date="2018-06" db="EMBL/GenBank/DDBJ databases">
        <title>Complete Genome Sequence of Desulfobacter hydrogenophilus (DSM3380).</title>
        <authorList>
            <person name="Marietou A."/>
            <person name="Schreiber L."/>
            <person name="Marshall I."/>
            <person name="Jorgensen B."/>
        </authorList>
    </citation>
    <scope>NUCLEOTIDE SEQUENCE [LARGE SCALE GENOMIC DNA]</scope>
    <source>
        <strain evidence="3 4">DSM 3380</strain>
    </source>
</reference>
<dbReference type="Proteomes" id="UP000248798">
    <property type="component" value="Unassembled WGS sequence"/>
</dbReference>
<evidence type="ECO:0000313" key="3">
    <source>
        <dbReference type="EMBL" id="RAM01417.1"/>
    </source>
</evidence>
<dbReference type="InterPro" id="IPR002725">
    <property type="entry name" value="YgjP-like_metallopeptidase"/>
</dbReference>
<protein>
    <submittedName>
        <fullName evidence="2">M48 family peptidase</fullName>
    </submittedName>
</protein>
<dbReference type="CDD" id="cd07344">
    <property type="entry name" value="M48_yhfN_like"/>
    <property type="match status" value="1"/>
</dbReference>
<evidence type="ECO:0000259" key="1">
    <source>
        <dbReference type="Pfam" id="PF01863"/>
    </source>
</evidence>
<sequence length="245" mass="28848">MQGIRRFFPASPKGWEYDLVYKRIRHIYFRIYPDKKIVRISAPSQITPQTLERAIQAKSAWLMEKMNALGNVPLPSNPWPAMKDSCSCMVWGRQRPVVRGALNSRPGICLTTESEIIIRVPSDFDAKKEETLWNRWLRSLLTERIQILLEKWQPVMGVEPSEVRLKKMKTRWGSCNTIVRRIWINAVLVHLEPCLLEYVLVHELVHLLEPGHTKRFYQIMETYLPDWKIKESRLNQIALRQCLSN</sequence>
<dbReference type="AlphaFoldDB" id="A0A328FEG5"/>
<dbReference type="Proteomes" id="UP000293902">
    <property type="component" value="Chromosome"/>
</dbReference>
<evidence type="ECO:0000313" key="5">
    <source>
        <dbReference type="Proteomes" id="UP000293902"/>
    </source>
</evidence>
<accession>A0A328FEG5</accession>
<keyword evidence="5" id="KW-1185">Reference proteome</keyword>
<dbReference type="Gene3D" id="3.30.2010.10">
    <property type="entry name" value="Metalloproteases ('zincins'), catalytic domain"/>
    <property type="match status" value="1"/>
</dbReference>
<dbReference type="EMBL" id="QLNI01000027">
    <property type="protein sequence ID" value="RAM01417.1"/>
    <property type="molecule type" value="Genomic_DNA"/>
</dbReference>